<reference evidence="1 2" key="1">
    <citation type="submission" date="2013-02" db="EMBL/GenBank/DDBJ databases">
        <authorList>
            <person name="Harkins D.M."/>
            <person name="Durkin A.S."/>
            <person name="Brinkac L.M."/>
            <person name="Haft D.H."/>
            <person name="Selengut J.D."/>
            <person name="Sanka R."/>
            <person name="DePew J."/>
            <person name="Purushe J."/>
            <person name="Tulsiani S.M."/>
            <person name="Graham G.C."/>
            <person name="Burns M.-A."/>
            <person name="Dohnt M.F."/>
            <person name="Smythe L.D."/>
            <person name="McKay D.B."/>
            <person name="Craig S.B."/>
            <person name="Vinetz J.M."/>
            <person name="Sutton G.G."/>
            <person name="Nierman W.C."/>
            <person name="Fouts D.E."/>
        </authorList>
    </citation>
    <scope>NUCLEOTIDE SEQUENCE [LARGE SCALE GENOMIC DNA]</scope>
    <source>
        <strain evidence="1 2">LT2050</strain>
    </source>
</reference>
<organism evidence="1 2">
    <name type="scientific">Leptospira interrogans serovar Copenhageni str. LT2050</name>
    <dbReference type="NCBI Taxonomy" id="1001598"/>
    <lineage>
        <taxon>Bacteria</taxon>
        <taxon>Pseudomonadati</taxon>
        <taxon>Spirochaetota</taxon>
        <taxon>Spirochaetia</taxon>
        <taxon>Leptospirales</taxon>
        <taxon>Leptospiraceae</taxon>
        <taxon>Leptospira</taxon>
    </lineage>
</organism>
<dbReference type="EMBL" id="AFMD02000157">
    <property type="protein sequence ID" value="EMG22971.1"/>
    <property type="molecule type" value="Genomic_DNA"/>
</dbReference>
<sequence>MYISFSHKNLNFELENINSTRKTLLPKSEIDLNILSYNLFLYSKEDIYFGYWEEEKRAELLGKSKFT</sequence>
<dbReference type="AlphaFoldDB" id="M3HYP8"/>
<gene>
    <name evidence="1" type="ORF">LEP1GSC150_0229</name>
</gene>
<comment type="caution">
    <text evidence="1">The sequence shown here is derived from an EMBL/GenBank/DDBJ whole genome shotgun (WGS) entry which is preliminary data.</text>
</comment>
<feature type="non-terminal residue" evidence="1">
    <location>
        <position position="67"/>
    </location>
</feature>
<evidence type="ECO:0000313" key="2">
    <source>
        <dbReference type="Proteomes" id="UP000011778"/>
    </source>
</evidence>
<accession>M3HYP8</accession>
<name>M3HYP8_LEPIT</name>
<protein>
    <submittedName>
        <fullName evidence="1">Uncharacterized protein</fullName>
    </submittedName>
</protein>
<proteinExistence type="predicted"/>
<dbReference type="Proteomes" id="UP000011778">
    <property type="component" value="Unassembled WGS sequence"/>
</dbReference>
<evidence type="ECO:0000313" key="1">
    <source>
        <dbReference type="EMBL" id="EMG22971.1"/>
    </source>
</evidence>